<gene>
    <name evidence="2" type="ORF">CMUS01_11348</name>
</gene>
<name>A0A8H6JYF7_9PEZI</name>
<reference evidence="2" key="1">
    <citation type="journal article" date="2020" name="Phytopathology">
        <title>Genome Sequence Resources of Colletotrichum truncatum, C. plurivorum, C. musicola, and C. sojae: Four Species Pathogenic to Soybean (Glycine max).</title>
        <authorList>
            <person name="Rogerio F."/>
            <person name="Boufleur T.R."/>
            <person name="Ciampi-Guillardi M."/>
            <person name="Sukno S.A."/>
            <person name="Thon M.R."/>
            <person name="Massola Junior N.S."/>
            <person name="Baroncelli R."/>
        </authorList>
    </citation>
    <scope>NUCLEOTIDE SEQUENCE</scope>
    <source>
        <strain evidence="2">LFN0074</strain>
    </source>
</reference>
<evidence type="ECO:0000256" key="1">
    <source>
        <dbReference type="SAM" id="MobiDB-lite"/>
    </source>
</evidence>
<evidence type="ECO:0000313" key="3">
    <source>
        <dbReference type="Proteomes" id="UP000639643"/>
    </source>
</evidence>
<feature type="region of interest" description="Disordered" evidence="1">
    <location>
        <begin position="177"/>
        <end position="236"/>
    </location>
</feature>
<keyword evidence="3" id="KW-1185">Reference proteome</keyword>
<evidence type="ECO:0000313" key="2">
    <source>
        <dbReference type="EMBL" id="KAF6821769.1"/>
    </source>
</evidence>
<protein>
    <submittedName>
        <fullName evidence="2">Uncharacterized protein</fullName>
    </submittedName>
</protein>
<comment type="caution">
    <text evidence="2">The sequence shown here is derived from an EMBL/GenBank/DDBJ whole genome shotgun (WGS) entry which is preliminary data.</text>
</comment>
<proteinExistence type="predicted"/>
<organism evidence="2 3">
    <name type="scientific">Colletotrichum musicola</name>
    <dbReference type="NCBI Taxonomy" id="2175873"/>
    <lineage>
        <taxon>Eukaryota</taxon>
        <taxon>Fungi</taxon>
        <taxon>Dikarya</taxon>
        <taxon>Ascomycota</taxon>
        <taxon>Pezizomycotina</taxon>
        <taxon>Sordariomycetes</taxon>
        <taxon>Hypocreomycetidae</taxon>
        <taxon>Glomerellales</taxon>
        <taxon>Glomerellaceae</taxon>
        <taxon>Colletotrichum</taxon>
        <taxon>Colletotrichum orchidearum species complex</taxon>
    </lineage>
</organism>
<feature type="compositionally biased region" description="Basic and acidic residues" evidence="1">
    <location>
        <begin position="225"/>
        <end position="236"/>
    </location>
</feature>
<dbReference type="Proteomes" id="UP000639643">
    <property type="component" value="Unassembled WGS sequence"/>
</dbReference>
<dbReference type="AlphaFoldDB" id="A0A8H6JYF7"/>
<sequence length="236" mass="25760">MAAHLIVVKPPSREAAGMGSPGTGHIWDSAFGAAAVGWYRTSIYFEARSGLVAVRPAAHLIPGDRRRIACFLMRMAREGEAEVERRRHGNKEESTESTDTMVVLLLDRSCDSYVSVLRCVCVFKGISRHLGVSQDGTEFRRLVGALSAPIGFSIAALGRFAELLWLADDGTWDDIAGLRQPDNSDGVRPFASSSPTRQPPASLGAADSRRQTRRRHRQTGGLQETRTEARSLRTGV</sequence>
<dbReference type="EMBL" id="WIGM01000571">
    <property type="protein sequence ID" value="KAF6821769.1"/>
    <property type="molecule type" value="Genomic_DNA"/>
</dbReference>
<accession>A0A8H6JYF7</accession>